<dbReference type="Gene3D" id="3.40.50.620">
    <property type="entry name" value="HUPs"/>
    <property type="match status" value="2"/>
</dbReference>
<comment type="caution">
    <text evidence="3">The sequence shown here is derived from an EMBL/GenBank/DDBJ whole genome shotgun (WGS) entry which is preliminary data.</text>
</comment>
<evidence type="ECO:0000313" key="4">
    <source>
        <dbReference type="Proteomes" id="UP000549695"/>
    </source>
</evidence>
<gene>
    <name evidence="3" type="ORF">HDA37_001123</name>
</gene>
<accession>A0A852VV60</accession>
<keyword evidence="4" id="KW-1185">Reference proteome</keyword>
<dbReference type="InterPro" id="IPR006015">
    <property type="entry name" value="Universal_stress_UspA"/>
</dbReference>
<organism evidence="3 4">
    <name type="scientific">Pseudonocardia alni</name>
    <name type="common">Amycolata alni</name>
    <dbReference type="NCBI Taxonomy" id="33907"/>
    <lineage>
        <taxon>Bacteria</taxon>
        <taxon>Bacillati</taxon>
        <taxon>Actinomycetota</taxon>
        <taxon>Actinomycetes</taxon>
        <taxon>Pseudonocardiales</taxon>
        <taxon>Pseudonocardiaceae</taxon>
        <taxon>Pseudonocardia</taxon>
    </lineage>
</organism>
<proteinExistence type="inferred from homology"/>
<dbReference type="RefSeq" id="WP_179760444.1">
    <property type="nucleotide sequence ID" value="NZ_BAAAJZ010000008.1"/>
</dbReference>
<comment type="similarity">
    <text evidence="1">Belongs to the universal stress protein A family.</text>
</comment>
<name>A0A852VV60_PSEA5</name>
<dbReference type="PANTHER" id="PTHR31964">
    <property type="entry name" value="ADENINE NUCLEOTIDE ALPHA HYDROLASES-LIKE SUPERFAMILY PROTEIN"/>
    <property type="match status" value="1"/>
</dbReference>
<reference evidence="3 4" key="1">
    <citation type="submission" date="2020-07" db="EMBL/GenBank/DDBJ databases">
        <title>Sequencing the genomes of 1000 actinobacteria strains.</title>
        <authorList>
            <person name="Klenk H.-P."/>
        </authorList>
    </citation>
    <scope>NUCLEOTIDE SEQUENCE [LARGE SCALE GENOMIC DNA]</scope>
    <source>
        <strain evidence="3 4">DSM 44749</strain>
    </source>
</reference>
<dbReference type="AlphaFoldDB" id="A0A852VV60"/>
<evidence type="ECO:0000256" key="1">
    <source>
        <dbReference type="ARBA" id="ARBA00008791"/>
    </source>
</evidence>
<evidence type="ECO:0000259" key="2">
    <source>
        <dbReference type="Pfam" id="PF00582"/>
    </source>
</evidence>
<feature type="domain" description="UspA" evidence="2">
    <location>
        <begin position="153"/>
        <end position="287"/>
    </location>
</feature>
<protein>
    <submittedName>
        <fullName evidence="3">Nucleotide-binding universal stress UspA family protein</fullName>
    </submittedName>
</protein>
<dbReference type="GeneID" id="98050933"/>
<dbReference type="InterPro" id="IPR006016">
    <property type="entry name" value="UspA"/>
</dbReference>
<dbReference type="PRINTS" id="PR01438">
    <property type="entry name" value="UNVRSLSTRESS"/>
</dbReference>
<evidence type="ECO:0000313" key="3">
    <source>
        <dbReference type="EMBL" id="NYG00838.1"/>
    </source>
</evidence>
<dbReference type="Proteomes" id="UP000549695">
    <property type="component" value="Unassembled WGS sequence"/>
</dbReference>
<feature type="domain" description="UspA" evidence="2">
    <location>
        <begin position="10"/>
        <end position="145"/>
    </location>
</feature>
<dbReference type="EMBL" id="JACCCZ010000001">
    <property type="protein sequence ID" value="NYG00838.1"/>
    <property type="molecule type" value="Genomic_DNA"/>
</dbReference>
<dbReference type="Pfam" id="PF00582">
    <property type="entry name" value="Usp"/>
    <property type="match status" value="2"/>
</dbReference>
<sequence length="296" mass="29779">MNDANESPEVVGVDGSESALKAVRWAARDAAAAGRPLHLVAVATDPPPLADAGPQVWAELRAATVAAAEDHLRAAVAAVAPLLPPERVGTAVRDGRPAAVLADESRHAAAVVVGNRGRGGFRGLLLGSTGVALTASAHCPLVVVRGNEAADGPVVVGVDGSDGSEAALAFAVEAAAQRRTALVAVRAWGEPAMDPAVAVLLDTVELRRAQAEELEQAVAALREKYPDVPVTTHVTHGSPATALKEASAEAGMVVVGARGRGGLAGLVLGSVAQSLVHHAACPVAVVRPEASRRVAG</sequence>
<dbReference type="InterPro" id="IPR014729">
    <property type="entry name" value="Rossmann-like_a/b/a_fold"/>
</dbReference>
<dbReference type="PANTHER" id="PTHR31964:SF113">
    <property type="entry name" value="USPA DOMAIN-CONTAINING PROTEIN"/>
    <property type="match status" value="1"/>
</dbReference>
<dbReference type="SUPFAM" id="SSF52402">
    <property type="entry name" value="Adenine nucleotide alpha hydrolases-like"/>
    <property type="match status" value="2"/>
</dbReference>